<dbReference type="Proteomes" id="UP001169862">
    <property type="component" value="Unassembled WGS sequence"/>
</dbReference>
<dbReference type="PANTHER" id="PTHR30126">
    <property type="entry name" value="HTH-TYPE TRANSCRIPTIONAL REGULATOR"/>
    <property type="match status" value="1"/>
</dbReference>
<evidence type="ECO:0000259" key="5">
    <source>
        <dbReference type="PROSITE" id="PS50931"/>
    </source>
</evidence>
<dbReference type="SUPFAM" id="SSF46785">
    <property type="entry name" value="Winged helix' DNA-binding domain"/>
    <property type="match status" value="1"/>
</dbReference>
<dbReference type="InterPro" id="IPR036388">
    <property type="entry name" value="WH-like_DNA-bd_sf"/>
</dbReference>
<dbReference type="InterPro" id="IPR036390">
    <property type="entry name" value="WH_DNA-bd_sf"/>
</dbReference>
<dbReference type="PANTHER" id="PTHR30126:SF2">
    <property type="entry name" value="HTH-TYPE TRANSCRIPTIONAL REGULATOR YJIE"/>
    <property type="match status" value="1"/>
</dbReference>
<sequence length="310" mass="35497">METRWLDDFIALAHTRHFSRAADERNITQPTLSRRIKMLEEEMGVTLIDRNTLPLGLTPAGEIFLASAQQIARLAKDTRAQCKEIKKQEENRLRFATTQTLYLMFYRNWLQPSAQKHNVEVELDLSSTTWAASDFVNALTQGQCDLLLCYWHPQITFIEALDDTRFEYQVVCEEALVPVSAMNEQQAPLFQLPGKKREPLPYISYHPSSFLRPLIDHALSSGLEPPHLTTVNENMLSVSVKAMVKEGFGIGWLPQRLINDSVNYGQLAIAGDERWQIPLQIRLYRLRDNHRSQLDVFWSGLANDGMQVGV</sequence>
<comment type="caution">
    <text evidence="6">The sequence shown here is derived from an EMBL/GenBank/DDBJ whole genome shotgun (WGS) entry which is preliminary data.</text>
</comment>
<name>A0AAW7XEQ9_9GAMM</name>
<evidence type="ECO:0000313" key="7">
    <source>
        <dbReference type="Proteomes" id="UP001169862"/>
    </source>
</evidence>
<dbReference type="GO" id="GO:0000976">
    <property type="term" value="F:transcription cis-regulatory region binding"/>
    <property type="evidence" value="ECO:0007669"/>
    <property type="project" value="TreeGrafter"/>
</dbReference>
<evidence type="ECO:0000256" key="2">
    <source>
        <dbReference type="ARBA" id="ARBA00023015"/>
    </source>
</evidence>
<dbReference type="PROSITE" id="PS50931">
    <property type="entry name" value="HTH_LYSR"/>
    <property type="match status" value="1"/>
</dbReference>
<dbReference type="GO" id="GO:0003700">
    <property type="term" value="F:DNA-binding transcription factor activity"/>
    <property type="evidence" value="ECO:0007669"/>
    <property type="project" value="InterPro"/>
</dbReference>
<evidence type="ECO:0000256" key="4">
    <source>
        <dbReference type="ARBA" id="ARBA00023163"/>
    </source>
</evidence>
<dbReference type="SUPFAM" id="SSF53850">
    <property type="entry name" value="Periplasmic binding protein-like II"/>
    <property type="match status" value="1"/>
</dbReference>
<reference evidence="6" key="1">
    <citation type="submission" date="2023-07" db="EMBL/GenBank/DDBJ databases">
        <title>Genome content predicts the carbon catabolic preferences of heterotrophic bacteria.</title>
        <authorList>
            <person name="Gralka M."/>
        </authorList>
    </citation>
    <scope>NUCLEOTIDE SEQUENCE</scope>
    <source>
        <strain evidence="6">I2M16</strain>
    </source>
</reference>
<dbReference type="CDD" id="cd05466">
    <property type="entry name" value="PBP2_LTTR_substrate"/>
    <property type="match status" value="1"/>
</dbReference>
<keyword evidence="4" id="KW-0804">Transcription</keyword>
<comment type="similarity">
    <text evidence="1">Belongs to the LysR transcriptional regulatory family.</text>
</comment>
<accession>A0AAW7XEQ9</accession>
<evidence type="ECO:0000256" key="3">
    <source>
        <dbReference type="ARBA" id="ARBA00023125"/>
    </source>
</evidence>
<evidence type="ECO:0000256" key="1">
    <source>
        <dbReference type="ARBA" id="ARBA00009437"/>
    </source>
</evidence>
<keyword evidence="3" id="KW-0238">DNA-binding</keyword>
<dbReference type="Gene3D" id="1.10.10.10">
    <property type="entry name" value="Winged helix-like DNA-binding domain superfamily/Winged helix DNA-binding domain"/>
    <property type="match status" value="1"/>
</dbReference>
<proteinExistence type="inferred from homology"/>
<gene>
    <name evidence="6" type="ORF">Q4490_03755</name>
</gene>
<protein>
    <submittedName>
        <fullName evidence="6">LysR family transcriptional regulator</fullName>
    </submittedName>
</protein>
<dbReference type="Pfam" id="PF03466">
    <property type="entry name" value="LysR_substrate"/>
    <property type="match status" value="1"/>
</dbReference>
<dbReference type="InterPro" id="IPR000847">
    <property type="entry name" value="LysR_HTH_N"/>
</dbReference>
<dbReference type="Pfam" id="PF00126">
    <property type="entry name" value="HTH_1"/>
    <property type="match status" value="1"/>
</dbReference>
<dbReference type="GeneID" id="89456954"/>
<dbReference type="InterPro" id="IPR005119">
    <property type="entry name" value="LysR_subst-bd"/>
</dbReference>
<feature type="domain" description="HTH lysR-type" evidence="5">
    <location>
        <begin position="1"/>
        <end position="58"/>
    </location>
</feature>
<dbReference type="RefSeq" id="WP_075172792.1">
    <property type="nucleotide sequence ID" value="NZ_CAXHZV010000002.1"/>
</dbReference>
<dbReference type="AlphaFoldDB" id="A0AAW7XEQ9"/>
<keyword evidence="2" id="KW-0805">Transcription regulation</keyword>
<dbReference type="FunFam" id="1.10.10.10:FF:000001">
    <property type="entry name" value="LysR family transcriptional regulator"/>
    <property type="match status" value="1"/>
</dbReference>
<dbReference type="PRINTS" id="PR00039">
    <property type="entry name" value="HTHLYSR"/>
</dbReference>
<dbReference type="Gene3D" id="3.40.190.290">
    <property type="match status" value="1"/>
</dbReference>
<evidence type="ECO:0000313" key="6">
    <source>
        <dbReference type="EMBL" id="MDO6452672.1"/>
    </source>
</evidence>
<organism evidence="6 7">
    <name type="scientific">Neptunomonas phycophila</name>
    <dbReference type="NCBI Taxonomy" id="1572645"/>
    <lineage>
        <taxon>Bacteria</taxon>
        <taxon>Pseudomonadati</taxon>
        <taxon>Pseudomonadota</taxon>
        <taxon>Gammaproteobacteria</taxon>
        <taxon>Oceanospirillales</taxon>
        <taxon>Oceanospirillaceae</taxon>
        <taxon>Neptunomonas</taxon>
    </lineage>
</organism>
<dbReference type="EMBL" id="JAUOPG010000002">
    <property type="protein sequence ID" value="MDO6452672.1"/>
    <property type="molecule type" value="Genomic_DNA"/>
</dbReference>